<organism evidence="2 3">
    <name type="scientific">Schistosoma mansoni</name>
    <name type="common">Blood fluke</name>
    <dbReference type="NCBI Taxonomy" id="6183"/>
    <lineage>
        <taxon>Eukaryota</taxon>
        <taxon>Metazoa</taxon>
        <taxon>Spiralia</taxon>
        <taxon>Lophotrochozoa</taxon>
        <taxon>Platyhelminthes</taxon>
        <taxon>Trematoda</taxon>
        <taxon>Digenea</taxon>
        <taxon>Strigeidida</taxon>
        <taxon>Schistosomatoidea</taxon>
        <taxon>Schistosomatidae</taxon>
        <taxon>Schistosoma</taxon>
    </lineage>
</organism>
<name>A0A5K4F7I5_SCHMA</name>
<protein>
    <submittedName>
        <fullName evidence="3">Secreted protein</fullName>
    </submittedName>
</protein>
<accession>A0A5K4F7I5</accession>
<keyword evidence="2" id="KW-1185">Reference proteome</keyword>
<dbReference type="WBParaSite" id="Smp_323290.1">
    <property type="protein sequence ID" value="Smp_323290.1"/>
    <property type="gene ID" value="Smp_323290"/>
</dbReference>
<reference evidence="2" key="1">
    <citation type="journal article" date="2012" name="PLoS Negl. Trop. Dis.">
        <title>A systematically improved high quality genome and transcriptome of the human blood fluke Schistosoma mansoni.</title>
        <authorList>
            <person name="Protasio A.V."/>
            <person name="Tsai I.J."/>
            <person name="Babbage A."/>
            <person name="Nichol S."/>
            <person name="Hunt M."/>
            <person name="Aslett M.A."/>
            <person name="De Silva N."/>
            <person name="Velarde G.S."/>
            <person name="Anderson T.J."/>
            <person name="Clark R.C."/>
            <person name="Davidson C."/>
            <person name="Dillon G.P."/>
            <person name="Holroyd N.E."/>
            <person name="LoVerde P.T."/>
            <person name="Lloyd C."/>
            <person name="McQuillan J."/>
            <person name="Oliveira G."/>
            <person name="Otto T.D."/>
            <person name="Parker-Manuel S.J."/>
            <person name="Quail M.A."/>
            <person name="Wilson R.A."/>
            <person name="Zerlotini A."/>
            <person name="Dunne D.W."/>
            <person name="Berriman M."/>
        </authorList>
    </citation>
    <scope>NUCLEOTIDE SEQUENCE [LARGE SCALE GENOMIC DNA]</scope>
    <source>
        <strain evidence="2">Puerto Rican</strain>
    </source>
</reference>
<evidence type="ECO:0000256" key="1">
    <source>
        <dbReference type="SAM" id="SignalP"/>
    </source>
</evidence>
<evidence type="ECO:0000313" key="3">
    <source>
        <dbReference type="WBParaSite" id="Smp_323290.1"/>
    </source>
</evidence>
<feature type="chain" id="PRO_5024343509" evidence="1">
    <location>
        <begin position="24"/>
        <end position="65"/>
    </location>
</feature>
<proteinExistence type="predicted"/>
<sequence length="65" mass="6831">MQFLTLIIVVLVVSFECQNPVIAGPSNDIDDLVATGIDNIKKIVSLIPGIDSSVTETNASISTTV</sequence>
<evidence type="ECO:0000313" key="2">
    <source>
        <dbReference type="Proteomes" id="UP000008854"/>
    </source>
</evidence>
<dbReference type="AlphaFoldDB" id="A0A5K4F7I5"/>
<dbReference type="InParanoid" id="A0A5K4F7I5"/>
<reference evidence="3" key="2">
    <citation type="submission" date="2019-11" db="UniProtKB">
        <authorList>
            <consortium name="WormBaseParasite"/>
        </authorList>
    </citation>
    <scope>IDENTIFICATION</scope>
    <source>
        <strain evidence="3">Puerto Rican</strain>
    </source>
</reference>
<feature type="signal peptide" evidence="1">
    <location>
        <begin position="1"/>
        <end position="23"/>
    </location>
</feature>
<dbReference type="Proteomes" id="UP000008854">
    <property type="component" value="Unassembled WGS sequence"/>
</dbReference>
<keyword evidence="1" id="KW-0732">Signal</keyword>